<protein>
    <submittedName>
        <fullName evidence="1">Uncharacterized protein</fullName>
    </submittedName>
</protein>
<organism evidence="1 2">
    <name type="scientific">Lentzea pudingi</name>
    <dbReference type="NCBI Taxonomy" id="1789439"/>
    <lineage>
        <taxon>Bacteria</taxon>
        <taxon>Bacillati</taxon>
        <taxon>Actinomycetota</taxon>
        <taxon>Actinomycetes</taxon>
        <taxon>Pseudonocardiales</taxon>
        <taxon>Pseudonocardiaceae</taxon>
        <taxon>Lentzea</taxon>
    </lineage>
</organism>
<comment type="caution">
    <text evidence="1">The sequence shown here is derived from an EMBL/GenBank/DDBJ whole genome shotgun (WGS) entry which is preliminary data.</text>
</comment>
<proteinExistence type="predicted"/>
<evidence type="ECO:0000313" key="2">
    <source>
        <dbReference type="Proteomes" id="UP000597656"/>
    </source>
</evidence>
<keyword evidence="2" id="KW-1185">Reference proteome</keyword>
<dbReference type="Proteomes" id="UP000597656">
    <property type="component" value="Unassembled WGS sequence"/>
</dbReference>
<gene>
    <name evidence="1" type="ORF">GCM10011609_51590</name>
</gene>
<accession>A0ABQ2IF44</accession>
<reference evidence="2" key="1">
    <citation type="journal article" date="2019" name="Int. J. Syst. Evol. Microbiol.">
        <title>The Global Catalogue of Microorganisms (GCM) 10K type strain sequencing project: providing services to taxonomists for standard genome sequencing and annotation.</title>
        <authorList>
            <consortium name="The Broad Institute Genomics Platform"/>
            <consortium name="The Broad Institute Genome Sequencing Center for Infectious Disease"/>
            <person name="Wu L."/>
            <person name="Ma J."/>
        </authorList>
    </citation>
    <scope>NUCLEOTIDE SEQUENCE [LARGE SCALE GENOMIC DNA]</scope>
    <source>
        <strain evidence="2">CGMCC 4.7319</strain>
    </source>
</reference>
<name>A0ABQ2IF44_9PSEU</name>
<sequence length="92" mass="9767">MAFMTAIARFTSRASTTVRLLSPEPCGFSLMDDHPKPPDVPAPVARDGDPVAASRCERYCIRVTFGGKGNIRHPWGVLQAGSAPGGTLITRG</sequence>
<dbReference type="EMBL" id="BMNC01000007">
    <property type="protein sequence ID" value="GGN05897.1"/>
    <property type="molecule type" value="Genomic_DNA"/>
</dbReference>
<evidence type="ECO:0000313" key="1">
    <source>
        <dbReference type="EMBL" id="GGN05897.1"/>
    </source>
</evidence>